<feature type="signal peptide" evidence="5">
    <location>
        <begin position="1"/>
        <end position="31"/>
    </location>
</feature>
<dbReference type="PANTHER" id="PTHR33308:SF9">
    <property type="entry name" value="PEPTIDOGLYCAN HYDROLASE FLGJ"/>
    <property type="match status" value="1"/>
</dbReference>
<feature type="region of interest" description="Disordered" evidence="4">
    <location>
        <begin position="106"/>
        <end position="158"/>
    </location>
</feature>
<evidence type="ECO:0000256" key="3">
    <source>
        <dbReference type="ARBA" id="ARBA00022801"/>
    </source>
</evidence>
<accession>A0A0R1RDL6</accession>
<keyword evidence="8" id="KW-1185">Reference proteome</keyword>
<feature type="compositionally biased region" description="Low complexity" evidence="4">
    <location>
        <begin position="134"/>
        <end position="147"/>
    </location>
</feature>
<dbReference type="InterPro" id="IPR002901">
    <property type="entry name" value="MGlyc_endo_b_GlcNAc-like_dom"/>
</dbReference>
<comment type="similarity">
    <text evidence="1">Belongs to the glycosyl hydrolase 73 family.</text>
</comment>
<feature type="domain" description="Mannosyl-glycoprotein endo-beta-N-acetylglucosamidase-like" evidence="6">
    <location>
        <begin position="407"/>
        <end position="559"/>
    </location>
</feature>
<dbReference type="Pfam" id="PF19258">
    <property type="entry name" value="KxYKxGKxW_sig"/>
    <property type="match status" value="1"/>
</dbReference>
<proteinExistence type="inferred from homology"/>
<dbReference type="EMBL" id="AZFE01000031">
    <property type="protein sequence ID" value="KRL55117.1"/>
    <property type="molecule type" value="Genomic_DNA"/>
</dbReference>
<dbReference type="InterPro" id="IPR051056">
    <property type="entry name" value="Glycosyl_Hydrolase_73"/>
</dbReference>
<protein>
    <submittedName>
        <fullName evidence="7">Putative mannosyl-glycoprotein endo-beta-N-acetylglucosamidase</fullName>
    </submittedName>
</protein>
<dbReference type="PATRIC" id="fig|1423778.4.peg.744"/>
<feature type="chain" id="PRO_5006409952" evidence="5">
    <location>
        <begin position="32"/>
        <end position="565"/>
    </location>
</feature>
<dbReference type="AlphaFoldDB" id="A0A0R1RDL6"/>
<dbReference type="Gene3D" id="4.10.80.30">
    <property type="entry name" value="DNA polymerase, domain 6"/>
    <property type="match status" value="1"/>
</dbReference>
<evidence type="ECO:0000313" key="7">
    <source>
        <dbReference type="EMBL" id="KRL55117.1"/>
    </source>
</evidence>
<dbReference type="PANTHER" id="PTHR33308">
    <property type="entry name" value="PEPTIDOGLYCAN HYDROLASE FLGJ"/>
    <property type="match status" value="1"/>
</dbReference>
<dbReference type="Gene3D" id="2.10.270.10">
    <property type="entry name" value="Cholin Binding"/>
    <property type="match status" value="3"/>
</dbReference>
<dbReference type="Proteomes" id="UP000051697">
    <property type="component" value="Unassembled WGS sequence"/>
</dbReference>
<dbReference type="SUPFAM" id="SSF69360">
    <property type="entry name" value="Cell wall binding repeat"/>
    <property type="match status" value="1"/>
</dbReference>
<organism evidence="7 8">
    <name type="scientific">Paucilactobacillus oligofermentans DSM 15707 = LMG 22743</name>
    <dbReference type="NCBI Taxonomy" id="1423778"/>
    <lineage>
        <taxon>Bacteria</taxon>
        <taxon>Bacillati</taxon>
        <taxon>Bacillota</taxon>
        <taxon>Bacilli</taxon>
        <taxon>Lactobacillales</taxon>
        <taxon>Lactobacillaceae</taxon>
        <taxon>Paucilactobacillus</taxon>
    </lineage>
</organism>
<evidence type="ECO:0000313" key="8">
    <source>
        <dbReference type="Proteomes" id="UP000051697"/>
    </source>
</evidence>
<evidence type="ECO:0000256" key="5">
    <source>
        <dbReference type="SAM" id="SignalP"/>
    </source>
</evidence>
<name>A0A0R1RDL6_9LACO</name>
<comment type="caution">
    <text evidence="7">The sequence shown here is derived from an EMBL/GenBank/DDBJ whole genome shotgun (WGS) entry which is preliminary data.</text>
</comment>
<evidence type="ECO:0000259" key="6">
    <source>
        <dbReference type="SMART" id="SM00047"/>
    </source>
</evidence>
<dbReference type="SMART" id="SM00047">
    <property type="entry name" value="LYZ2"/>
    <property type="match status" value="1"/>
</dbReference>
<evidence type="ECO:0000256" key="2">
    <source>
        <dbReference type="ARBA" id="ARBA00022729"/>
    </source>
</evidence>
<dbReference type="InterPro" id="IPR022263">
    <property type="entry name" value="KxYKxGKxW"/>
</dbReference>
<dbReference type="GO" id="GO:0004040">
    <property type="term" value="F:amidase activity"/>
    <property type="evidence" value="ECO:0007669"/>
    <property type="project" value="InterPro"/>
</dbReference>
<sequence>MFKKGKMWCVAAAATASMVVGISAIQSDVSADEVASSTDNSAAIISNVDNVTQGSSVVLGNTDTTVASSADSSATLSADSEVASSTTSNAASEVIASATDTTSNAASEVASSATDQTSSANLNSASSETDKTTSSDSDAASSVTDETSNTDSDAVPSDDSINDVLDALIMSDAIKNGLVNEDGQTYYYVNGQKVSGKQTVNNSTYYFDDYTYRMKTDFFYTDNNEVYYFGSDGKMYKSQFYSNWGNVYYFGDNGSRYTDDFYSNWNNVYYFGSDGARYTDKFYTNWGSTYYFGNDGVRSDNQFYSNWGNVYYFGSDGARYTNNFYSNWGNVYYFGSDGARYTNNFYSNWGSTYYFGSDGARYTNKFYTNWGNIYAFDGNGALKKNQVADSGDGYLRFNNDGVLTFHDSSLSTANNTFMNKILYGAITEWVNHKILPSLTAAQAIIESGWGNSDLTTMANNLFGIKGSYNGNSITMATGEYYNGQYVTVNAQFRAYASYAESMSDHSQFLLDNSRYANLIGVTDSNIAAMLIQQDGYATSPTYAKTLMNTMNYYDLTSWNWIAFYM</sequence>
<dbReference type="STRING" id="1423778.FC70_GL000713"/>
<reference evidence="7 8" key="1">
    <citation type="journal article" date="2015" name="Genome Announc.">
        <title>Expanding the biotechnology potential of lactobacilli through comparative genomics of 213 strains and associated genera.</title>
        <authorList>
            <person name="Sun Z."/>
            <person name="Harris H.M."/>
            <person name="McCann A."/>
            <person name="Guo C."/>
            <person name="Argimon S."/>
            <person name="Zhang W."/>
            <person name="Yang X."/>
            <person name="Jeffery I.B."/>
            <person name="Cooney J.C."/>
            <person name="Kagawa T.F."/>
            <person name="Liu W."/>
            <person name="Song Y."/>
            <person name="Salvetti E."/>
            <person name="Wrobel A."/>
            <person name="Rasinkangas P."/>
            <person name="Parkhill J."/>
            <person name="Rea M.C."/>
            <person name="O'Sullivan O."/>
            <person name="Ritari J."/>
            <person name="Douillard F.P."/>
            <person name="Paul Ross R."/>
            <person name="Yang R."/>
            <person name="Briner A.E."/>
            <person name="Felis G.E."/>
            <person name="de Vos W.M."/>
            <person name="Barrangou R."/>
            <person name="Klaenhammer T.R."/>
            <person name="Caufield P.W."/>
            <person name="Cui Y."/>
            <person name="Zhang H."/>
            <person name="O'Toole P.W."/>
        </authorList>
    </citation>
    <scope>NUCLEOTIDE SEQUENCE [LARGE SCALE GENOMIC DNA]</scope>
    <source>
        <strain evidence="7 8">DSM 15707</strain>
    </source>
</reference>
<evidence type="ECO:0000256" key="4">
    <source>
        <dbReference type="SAM" id="MobiDB-lite"/>
    </source>
</evidence>
<feature type="compositionally biased region" description="Polar residues" evidence="4">
    <location>
        <begin position="109"/>
        <end position="123"/>
    </location>
</feature>
<keyword evidence="3" id="KW-0378">Hydrolase</keyword>
<gene>
    <name evidence="7" type="ORF">FC70_GL000713</name>
</gene>
<evidence type="ECO:0000256" key="1">
    <source>
        <dbReference type="ARBA" id="ARBA00010266"/>
    </source>
</evidence>
<dbReference type="Gene3D" id="1.10.530.10">
    <property type="match status" value="1"/>
</dbReference>
<dbReference type="Pfam" id="PF01832">
    <property type="entry name" value="Glucosaminidase"/>
    <property type="match status" value="1"/>
</dbReference>
<keyword evidence="2 5" id="KW-0732">Signal</keyword>